<gene>
    <name evidence="1" type="ORF">L1987_57780</name>
</gene>
<organism evidence="1 2">
    <name type="scientific">Smallanthus sonchifolius</name>
    <dbReference type="NCBI Taxonomy" id="185202"/>
    <lineage>
        <taxon>Eukaryota</taxon>
        <taxon>Viridiplantae</taxon>
        <taxon>Streptophyta</taxon>
        <taxon>Embryophyta</taxon>
        <taxon>Tracheophyta</taxon>
        <taxon>Spermatophyta</taxon>
        <taxon>Magnoliopsida</taxon>
        <taxon>eudicotyledons</taxon>
        <taxon>Gunneridae</taxon>
        <taxon>Pentapetalae</taxon>
        <taxon>asterids</taxon>
        <taxon>campanulids</taxon>
        <taxon>Asterales</taxon>
        <taxon>Asteraceae</taxon>
        <taxon>Asteroideae</taxon>
        <taxon>Heliantheae alliance</taxon>
        <taxon>Millerieae</taxon>
        <taxon>Smallanthus</taxon>
    </lineage>
</organism>
<evidence type="ECO:0000313" key="1">
    <source>
        <dbReference type="EMBL" id="KAI3744691.1"/>
    </source>
</evidence>
<reference evidence="2" key="1">
    <citation type="journal article" date="2022" name="Mol. Ecol. Resour.">
        <title>The genomes of chicory, endive, great burdock and yacon provide insights into Asteraceae palaeo-polyploidization history and plant inulin production.</title>
        <authorList>
            <person name="Fan W."/>
            <person name="Wang S."/>
            <person name="Wang H."/>
            <person name="Wang A."/>
            <person name="Jiang F."/>
            <person name="Liu H."/>
            <person name="Zhao H."/>
            <person name="Xu D."/>
            <person name="Zhang Y."/>
        </authorList>
    </citation>
    <scope>NUCLEOTIDE SEQUENCE [LARGE SCALE GENOMIC DNA]</scope>
    <source>
        <strain evidence="2">cv. Yunnan</strain>
    </source>
</reference>
<accession>A0ACB9DDY1</accession>
<protein>
    <submittedName>
        <fullName evidence="1">Uncharacterized protein</fullName>
    </submittedName>
</protein>
<reference evidence="1 2" key="2">
    <citation type="journal article" date="2022" name="Mol. Ecol. Resour.">
        <title>The genomes of chicory, endive, great burdock and yacon provide insights into Asteraceae paleo-polyploidization history and plant inulin production.</title>
        <authorList>
            <person name="Fan W."/>
            <person name="Wang S."/>
            <person name="Wang H."/>
            <person name="Wang A."/>
            <person name="Jiang F."/>
            <person name="Liu H."/>
            <person name="Zhao H."/>
            <person name="Xu D."/>
            <person name="Zhang Y."/>
        </authorList>
    </citation>
    <scope>NUCLEOTIDE SEQUENCE [LARGE SCALE GENOMIC DNA]</scope>
    <source>
        <strain evidence="2">cv. Yunnan</strain>
        <tissue evidence="1">Leaves</tissue>
    </source>
</reference>
<sequence length="100" mass="11548">MWLPAESSRIKSDARTPSTSKKDFKSDAASERRENTVSAPERLEQRKPRTRESARKKTHMPKKVTFKNMEKGQMNEMEQDIMQNHDKTTTALTEAPTARI</sequence>
<dbReference type="EMBL" id="CM042036">
    <property type="protein sequence ID" value="KAI3744691.1"/>
    <property type="molecule type" value="Genomic_DNA"/>
</dbReference>
<evidence type="ECO:0000313" key="2">
    <source>
        <dbReference type="Proteomes" id="UP001056120"/>
    </source>
</evidence>
<keyword evidence="2" id="KW-1185">Reference proteome</keyword>
<name>A0ACB9DDY1_9ASTR</name>
<comment type="caution">
    <text evidence="1">The sequence shown here is derived from an EMBL/GenBank/DDBJ whole genome shotgun (WGS) entry which is preliminary data.</text>
</comment>
<dbReference type="Proteomes" id="UP001056120">
    <property type="component" value="Linkage Group LG19"/>
</dbReference>
<proteinExistence type="predicted"/>